<reference evidence="5 6" key="1">
    <citation type="journal article" date="2013" name="Genome Announc.">
        <title>Complete Genome Sequence of Glaciecola psychrophila Strain 170T.</title>
        <authorList>
            <person name="Yin J."/>
            <person name="Chen J."/>
            <person name="Liu G."/>
            <person name="Yu Y."/>
            <person name="Song L."/>
            <person name="Wang X."/>
            <person name="Qu X."/>
        </authorList>
    </citation>
    <scope>NUCLEOTIDE SEQUENCE [LARGE SCALE GENOMIC DNA]</scope>
    <source>
        <strain evidence="5 6">170</strain>
    </source>
</reference>
<protein>
    <recommendedName>
        <fullName evidence="7">DNA-binding response regulator</fullName>
    </recommendedName>
</protein>
<dbReference type="OrthoDB" id="236568at2"/>
<gene>
    <name evidence="5" type="ORF">C427_5609</name>
</gene>
<dbReference type="InterPro" id="IPR046947">
    <property type="entry name" value="LytR-like"/>
</dbReference>
<dbReference type="RefSeq" id="WP_007636635.1">
    <property type="nucleotide sequence ID" value="NC_020514.1"/>
</dbReference>
<name>K7A3C2_9ALTE</name>
<sequence>MLKVLIADDERIARDIIALLLSSQSGIETIEEAKDGVQVLEKVQQSRPDIIFMDIQMPGTTGIQLAKMLDPSIVIVFVTAYDEYALAAFELNATDYLLKPFEDERFFTAWERAQKKVLDKVKTDYVKLAELMNLIKDGIQKNYKTRLLIKEPGRIRLIDVEQINFITGAGNYVELHLFDDRVILHRETLTVLEEQLDPALFIRIHRSSIVRLSSLQELQSNANGDYTVVLKSGDALTLSRSNKIKLNELLNETNSSSAEVHKLEASKAAKIAGIS</sequence>
<dbReference type="InterPro" id="IPR001789">
    <property type="entry name" value="Sig_transdc_resp-reg_receiver"/>
</dbReference>
<evidence type="ECO:0000313" key="5">
    <source>
        <dbReference type="EMBL" id="AGH47703.1"/>
    </source>
</evidence>
<dbReference type="SMART" id="SM00448">
    <property type="entry name" value="REC"/>
    <property type="match status" value="1"/>
</dbReference>
<dbReference type="eggNOG" id="COG3279">
    <property type="taxonomic scope" value="Bacteria"/>
</dbReference>
<dbReference type="Pfam" id="PF00072">
    <property type="entry name" value="Response_reg"/>
    <property type="match status" value="1"/>
</dbReference>
<dbReference type="Proteomes" id="UP000011864">
    <property type="component" value="Chromosome"/>
</dbReference>
<dbReference type="Gene3D" id="2.40.50.1020">
    <property type="entry name" value="LytTr DNA-binding domain"/>
    <property type="match status" value="1"/>
</dbReference>
<feature type="domain" description="HTH LytTR-type" evidence="4">
    <location>
        <begin position="147"/>
        <end position="252"/>
    </location>
</feature>
<dbReference type="PANTHER" id="PTHR37299">
    <property type="entry name" value="TRANSCRIPTIONAL REGULATOR-RELATED"/>
    <property type="match status" value="1"/>
</dbReference>
<dbReference type="STRING" id="1129794.C427_5609"/>
<keyword evidence="6" id="KW-1185">Reference proteome</keyword>
<dbReference type="AlphaFoldDB" id="K7A3C2"/>
<keyword evidence="2" id="KW-0597">Phosphoprotein</keyword>
<feature type="domain" description="Response regulatory" evidence="3">
    <location>
        <begin position="3"/>
        <end position="114"/>
    </location>
</feature>
<dbReference type="SMART" id="SM00850">
    <property type="entry name" value="LytTR"/>
    <property type="match status" value="1"/>
</dbReference>
<dbReference type="PROSITE" id="PS50110">
    <property type="entry name" value="RESPONSE_REGULATORY"/>
    <property type="match status" value="1"/>
</dbReference>
<dbReference type="KEGG" id="gps:C427_5609"/>
<organism evidence="5 6">
    <name type="scientific">Paraglaciecola psychrophila 170</name>
    <dbReference type="NCBI Taxonomy" id="1129794"/>
    <lineage>
        <taxon>Bacteria</taxon>
        <taxon>Pseudomonadati</taxon>
        <taxon>Pseudomonadota</taxon>
        <taxon>Gammaproteobacteria</taxon>
        <taxon>Alteromonadales</taxon>
        <taxon>Alteromonadaceae</taxon>
        <taxon>Paraglaciecola</taxon>
    </lineage>
</organism>
<dbReference type="Gene3D" id="3.40.50.2300">
    <property type="match status" value="1"/>
</dbReference>
<evidence type="ECO:0000313" key="6">
    <source>
        <dbReference type="Proteomes" id="UP000011864"/>
    </source>
</evidence>
<dbReference type="InterPro" id="IPR007492">
    <property type="entry name" value="LytTR_DNA-bd_dom"/>
</dbReference>
<dbReference type="GO" id="GO:0000156">
    <property type="term" value="F:phosphorelay response regulator activity"/>
    <property type="evidence" value="ECO:0007669"/>
    <property type="project" value="InterPro"/>
</dbReference>
<evidence type="ECO:0000259" key="3">
    <source>
        <dbReference type="PROSITE" id="PS50110"/>
    </source>
</evidence>
<evidence type="ECO:0000256" key="1">
    <source>
        <dbReference type="ARBA" id="ARBA00023012"/>
    </source>
</evidence>
<evidence type="ECO:0000259" key="4">
    <source>
        <dbReference type="PROSITE" id="PS50930"/>
    </source>
</evidence>
<dbReference type="HOGENOM" id="CLU_000445_14_1_6"/>
<dbReference type="PROSITE" id="PS50930">
    <property type="entry name" value="HTH_LYTTR"/>
    <property type="match status" value="1"/>
</dbReference>
<keyword evidence="1" id="KW-0902">Two-component regulatory system</keyword>
<proteinExistence type="predicted"/>
<dbReference type="SUPFAM" id="SSF52172">
    <property type="entry name" value="CheY-like"/>
    <property type="match status" value="1"/>
</dbReference>
<dbReference type="InterPro" id="IPR011006">
    <property type="entry name" value="CheY-like_superfamily"/>
</dbReference>
<dbReference type="EMBL" id="CP003837">
    <property type="protein sequence ID" value="AGH47703.1"/>
    <property type="molecule type" value="Genomic_DNA"/>
</dbReference>
<dbReference type="PATRIC" id="fig|1129794.4.peg.5586"/>
<evidence type="ECO:0008006" key="7">
    <source>
        <dbReference type="Google" id="ProtNLM"/>
    </source>
</evidence>
<dbReference type="PANTHER" id="PTHR37299:SF1">
    <property type="entry name" value="STAGE 0 SPORULATION PROTEIN A HOMOLOG"/>
    <property type="match status" value="1"/>
</dbReference>
<accession>K7A3C2</accession>
<evidence type="ECO:0000256" key="2">
    <source>
        <dbReference type="PROSITE-ProRule" id="PRU00169"/>
    </source>
</evidence>
<feature type="modified residue" description="4-aspartylphosphate" evidence="2">
    <location>
        <position position="54"/>
    </location>
</feature>
<dbReference type="GO" id="GO:0003677">
    <property type="term" value="F:DNA binding"/>
    <property type="evidence" value="ECO:0007669"/>
    <property type="project" value="InterPro"/>
</dbReference>
<dbReference type="Pfam" id="PF04397">
    <property type="entry name" value="LytTR"/>
    <property type="match status" value="1"/>
</dbReference>